<sequence>MINELSKEIHSNNKAKGFYEDKKNVGEMLCLIHSEVSEALEADRNQKYCDLHNENWTIDGRTLKEDLNIEDDDQFIVIFKMSCKDTFEDELADIMIRVMDLAAFKGVDLEQHIKAKMRYNSLRPYKHGKKY</sequence>
<dbReference type="SUPFAM" id="SSF101386">
    <property type="entry name" value="all-alpha NTP pyrophosphatases"/>
    <property type="match status" value="1"/>
</dbReference>
<dbReference type="Gene3D" id="1.10.287.1080">
    <property type="entry name" value="MazG-like"/>
    <property type="match status" value="1"/>
</dbReference>
<gene>
    <name evidence="1" type="ORF">NBRC110019_07680</name>
</gene>
<evidence type="ECO:0000313" key="2">
    <source>
        <dbReference type="Proteomes" id="UP001143545"/>
    </source>
</evidence>
<dbReference type="RefSeq" id="WP_281752563.1">
    <property type="nucleotide sequence ID" value="NZ_BRVP01000004.1"/>
</dbReference>
<accession>A0A9W6B3F4</accession>
<organism evidence="1 2">
    <name type="scientific">Neptunitalea chrysea</name>
    <dbReference type="NCBI Taxonomy" id="1647581"/>
    <lineage>
        <taxon>Bacteria</taxon>
        <taxon>Pseudomonadati</taxon>
        <taxon>Bacteroidota</taxon>
        <taxon>Flavobacteriia</taxon>
        <taxon>Flavobacteriales</taxon>
        <taxon>Flavobacteriaceae</taxon>
        <taxon>Neptunitalea</taxon>
    </lineage>
</organism>
<dbReference type="AlphaFoldDB" id="A0A9W6B3F4"/>
<keyword evidence="2" id="KW-1185">Reference proteome</keyword>
<evidence type="ECO:0000313" key="1">
    <source>
        <dbReference type="EMBL" id="GLB51729.1"/>
    </source>
</evidence>
<proteinExistence type="predicted"/>
<dbReference type="EMBL" id="BRVP01000004">
    <property type="protein sequence ID" value="GLB51729.1"/>
    <property type="molecule type" value="Genomic_DNA"/>
</dbReference>
<dbReference type="Proteomes" id="UP001143545">
    <property type="component" value="Unassembled WGS sequence"/>
</dbReference>
<dbReference type="CDD" id="cd11542">
    <property type="entry name" value="NTP-PPase_u5"/>
    <property type="match status" value="1"/>
</dbReference>
<name>A0A9W6B3F4_9FLAO</name>
<comment type="caution">
    <text evidence="1">The sequence shown here is derived from an EMBL/GenBank/DDBJ whole genome shotgun (WGS) entry which is preliminary data.</text>
</comment>
<reference evidence="1" key="1">
    <citation type="submission" date="2022-07" db="EMBL/GenBank/DDBJ databases">
        <title>Taxonomy of Novel Oxalotrophic and Methylotrophic Bacteria.</title>
        <authorList>
            <person name="Sahin N."/>
            <person name="Tani A."/>
        </authorList>
    </citation>
    <scope>NUCLEOTIDE SEQUENCE</scope>
    <source>
        <strain evidence="1">AM327</strain>
    </source>
</reference>
<protein>
    <submittedName>
        <fullName evidence="1">Nucleotide pyrophosphohydrolase</fullName>
    </submittedName>
</protein>